<keyword evidence="3" id="KW-1185">Reference proteome</keyword>
<dbReference type="AlphaFoldDB" id="A0A9W6WBX3"/>
<dbReference type="InterPro" id="IPR018735">
    <property type="entry name" value="DUF2277"/>
</dbReference>
<dbReference type="RefSeq" id="WP_285664284.1">
    <property type="nucleotide sequence ID" value="NZ_BSTX01000002.1"/>
</dbReference>
<comment type="caution">
    <text evidence="2">The sequence shown here is derived from an EMBL/GenBank/DDBJ whole genome shotgun (WGS) entry which is preliminary data.</text>
</comment>
<reference evidence="2" key="1">
    <citation type="submission" date="2023-03" db="EMBL/GenBank/DDBJ databases">
        <title>Actinorhabdospora filicis NBRC 111898.</title>
        <authorList>
            <person name="Ichikawa N."/>
            <person name="Sato H."/>
            <person name="Tonouchi N."/>
        </authorList>
    </citation>
    <scope>NUCLEOTIDE SEQUENCE</scope>
    <source>
        <strain evidence="2">NBRC 111898</strain>
    </source>
</reference>
<feature type="compositionally biased region" description="Basic and acidic residues" evidence="1">
    <location>
        <begin position="71"/>
        <end position="89"/>
    </location>
</feature>
<protein>
    <recommendedName>
        <fullName evidence="4">DUF2277 domain-containing protein</fullName>
    </recommendedName>
</protein>
<evidence type="ECO:0000313" key="3">
    <source>
        <dbReference type="Proteomes" id="UP001165079"/>
    </source>
</evidence>
<organism evidence="2 3">
    <name type="scientific">Actinorhabdospora filicis</name>
    <dbReference type="NCBI Taxonomy" id="1785913"/>
    <lineage>
        <taxon>Bacteria</taxon>
        <taxon>Bacillati</taxon>
        <taxon>Actinomycetota</taxon>
        <taxon>Actinomycetes</taxon>
        <taxon>Micromonosporales</taxon>
        <taxon>Micromonosporaceae</taxon>
        <taxon>Actinorhabdospora</taxon>
    </lineage>
</organism>
<name>A0A9W6WBX3_9ACTN</name>
<gene>
    <name evidence="2" type="ORF">Afil01_39670</name>
</gene>
<dbReference type="EMBL" id="BSTX01000002">
    <property type="protein sequence ID" value="GLZ79160.1"/>
    <property type="molecule type" value="Genomic_DNA"/>
</dbReference>
<accession>A0A9W6WBX3</accession>
<evidence type="ECO:0008006" key="4">
    <source>
        <dbReference type="Google" id="ProtNLM"/>
    </source>
</evidence>
<evidence type="ECO:0000256" key="1">
    <source>
        <dbReference type="SAM" id="MobiDB-lite"/>
    </source>
</evidence>
<dbReference type="Proteomes" id="UP001165079">
    <property type="component" value="Unassembled WGS sequence"/>
</dbReference>
<dbReference type="Pfam" id="PF10041">
    <property type="entry name" value="DUF2277"/>
    <property type="match status" value="1"/>
</dbReference>
<evidence type="ECO:0000313" key="2">
    <source>
        <dbReference type="EMBL" id="GLZ79160.1"/>
    </source>
</evidence>
<proteinExistence type="predicted"/>
<sequence length="89" mass="9579">MCRNIHRLYNIDPPVTEDEIRDAALQYVRKVSGAAKPSAANAEAFERAVDAVAEATAGLLAALVTSAPPQNREEAAEKARERSRARFGG</sequence>
<feature type="region of interest" description="Disordered" evidence="1">
    <location>
        <begin position="67"/>
        <end position="89"/>
    </location>
</feature>